<keyword evidence="1" id="KW-1133">Transmembrane helix</keyword>
<feature type="transmembrane region" description="Helical" evidence="1">
    <location>
        <begin position="59"/>
        <end position="81"/>
    </location>
</feature>
<sequence>MDTTETAPSPNIEAALTRREYLRRRYLSLGTGELVAAVTFAGVFGLYTSSSSSLRPAALTLWLSFLPLEFILIQGGIYWLAARDWVKRSCMPPVLACSFAVLTWVNPLLLLAATGMLVWQRPAGSAAALAVGCVVFGAIEYVNYFWIRLSYPWKSWARHVTQWRRSRLRHDLATARTSR</sequence>
<evidence type="ECO:0000256" key="1">
    <source>
        <dbReference type="SAM" id="Phobius"/>
    </source>
</evidence>
<gene>
    <name evidence="2" type="ORF">EDD41_1687</name>
</gene>
<proteinExistence type="predicted"/>
<feature type="transmembrane region" description="Helical" evidence="1">
    <location>
        <begin position="26"/>
        <end position="47"/>
    </location>
</feature>
<evidence type="ECO:0000313" key="3">
    <source>
        <dbReference type="Proteomes" id="UP000275749"/>
    </source>
</evidence>
<evidence type="ECO:0000313" key="2">
    <source>
        <dbReference type="EMBL" id="ROR54477.1"/>
    </source>
</evidence>
<organism evidence="2 3">
    <name type="scientific">Luteococcus japonicus</name>
    <dbReference type="NCBI Taxonomy" id="33984"/>
    <lineage>
        <taxon>Bacteria</taxon>
        <taxon>Bacillati</taxon>
        <taxon>Actinomycetota</taxon>
        <taxon>Actinomycetes</taxon>
        <taxon>Propionibacteriales</taxon>
        <taxon>Propionibacteriaceae</taxon>
        <taxon>Luteococcus</taxon>
    </lineage>
</organism>
<name>A0A3N1ZVI3_9ACTN</name>
<accession>A0A3N1ZVI3</accession>
<keyword evidence="1" id="KW-0812">Transmembrane</keyword>
<feature type="transmembrane region" description="Helical" evidence="1">
    <location>
        <begin position="93"/>
        <end position="119"/>
    </location>
</feature>
<dbReference type="RefSeq" id="WP_123575564.1">
    <property type="nucleotide sequence ID" value="NZ_RKHG01000001.1"/>
</dbReference>
<reference evidence="2 3" key="1">
    <citation type="submission" date="2018-11" db="EMBL/GenBank/DDBJ databases">
        <title>Sequencing the genomes of 1000 actinobacteria strains.</title>
        <authorList>
            <person name="Klenk H.-P."/>
        </authorList>
    </citation>
    <scope>NUCLEOTIDE SEQUENCE [LARGE SCALE GENOMIC DNA]</scope>
    <source>
        <strain evidence="2 3">DSM 10546</strain>
    </source>
</reference>
<dbReference type="Proteomes" id="UP000275749">
    <property type="component" value="Unassembled WGS sequence"/>
</dbReference>
<dbReference type="EMBL" id="RKHG01000001">
    <property type="protein sequence ID" value="ROR54477.1"/>
    <property type="molecule type" value="Genomic_DNA"/>
</dbReference>
<dbReference type="AlphaFoldDB" id="A0A3N1ZVI3"/>
<feature type="transmembrane region" description="Helical" evidence="1">
    <location>
        <begin position="125"/>
        <end position="146"/>
    </location>
</feature>
<keyword evidence="1" id="KW-0472">Membrane</keyword>
<comment type="caution">
    <text evidence="2">The sequence shown here is derived from an EMBL/GenBank/DDBJ whole genome shotgun (WGS) entry which is preliminary data.</text>
</comment>
<protein>
    <submittedName>
        <fullName evidence="2">Uncharacterized protein</fullName>
    </submittedName>
</protein>